<evidence type="ECO:0000313" key="11">
    <source>
        <dbReference type="Proteomes" id="UP000308528"/>
    </source>
</evidence>
<keyword evidence="8" id="KW-0963">Cytoplasm</keyword>
<feature type="binding site" evidence="8">
    <location>
        <begin position="77"/>
        <end position="78"/>
    </location>
    <ligand>
        <name>substrate</name>
    </ligand>
</feature>
<dbReference type="UniPathway" id="UPA00034">
    <property type="reaction ID" value="UER00025"/>
</dbReference>
<dbReference type="NCBIfam" id="TIGR00652">
    <property type="entry name" value="DapF"/>
    <property type="match status" value="1"/>
</dbReference>
<evidence type="ECO:0000256" key="5">
    <source>
        <dbReference type="ARBA" id="ARBA00023154"/>
    </source>
</evidence>
<feature type="active site" description="Proton acceptor" evidence="8">
    <location>
        <position position="200"/>
    </location>
</feature>
<evidence type="ECO:0000256" key="7">
    <source>
        <dbReference type="ARBA" id="ARBA00051712"/>
    </source>
</evidence>
<evidence type="ECO:0000256" key="4">
    <source>
        <dbReference type="ARBA" id="ARBA00022605"/>
    </source>
</evidence>
<dbReference type="PANTHER" id="PTHR31689:SF0">
    <property type="entry name" value="DIAMINOPIMELATE EPIMERASE"/>
    <property type="match status" value="1"/>
</dbReference>
<comment type="pathway">
    <text evidence="1 8">Amino-acid biosynthesis; L-lysine biosynthesis via DAP pathway; DL-2,6-diaminopimelate from LL-2,6-diaminopimelate: step 1/1.</text>
</comment>
<feature type="binding site" evidence="8">
    <location>
        <begin position="190"/>
        <end position="191"/>
    </location>
    <ligand>
        <name>substrate</name>
    </ligand>
</feature>
<sequence length="264" mass="28497">MKLDFHKYHGAGNDFILLDDREGQLLDFLTPTIVAGLCHRHFGIGADGLMLLRSAPEGYDFEMVYYNADGSGSTLCGNGGRCIVRFAADLGIERRVYRFLASDGPHEAVVTPAGDIALGMQDVDQVHRVGDDYELNTGSPHYLRFVDSLDAVDVVGQGRALRRSAPYRERGINVNFVRQTADGLEIATYERGVEDETLACGTGVTAAAIGSLLRDAQAGDGPFHIPVRARGGALSVTGERRGDRFTDLQLIGPATFVFSGTINC</sequence>
<proteinExistence type="inferred from homology"/>
<dbReference type="Proteomes" id="UP000308528">
    <property type="component" value="Unassembled WGS sequence"/>
</dbReference>
<protein>
    <recommendedName>
        <fullName evidence="3 8">Diaminopimelate epimerase</fullName>
        <shortName evidence="8">DAP epimerase</shortName>
        <ecNumber evidence="3 8">5.1.1.7</ecNumber>
    </recommendedName>
    <alternativeName>
        <fullName evidence="8">PLP-independent amino acid racemase</fullName>
    </alternativeName>
</protein>
<evidence type="ECO:0000256" key="8">
    <source>
        <dbReference type="HAMAP-Rule" id="MF_00197"/>
    </source>
</evidence>
<keyword evidence="5 8" id="KW-0457">Lysine biosynthesis</keyword>
<dbReference type="OrthoDB" id="9805408at2"/>
<dbReference type="PROSITE" id="PS01326">
    <property type="entry name" value="DAP_EPIMERASE"/>
    <property type="match status" value="1"/>
</dbReference>
<evidence type="ECO:0000256" key="2">
    <source>
        <dbReference type="ARBA" id="ARBA00010219"/>
    </source>
</evidence>
<dbReference type="HAMAP" id="MF_00197">
    <property type="entry name" value="DAP_epimerase"/>
    <property type="match status" value="1"/>
</dbReference>
<accession>A0A4S4NMU7</accession>
<keyword evidence="6 8" id="KW-0413">Isomerase</keyword>
<dbReference type="Gene3D" id="3.10.310.10">
    <property type="entry name" value="Diaminopimelate Epimerase, Chain A, domain 1"/>
    <property type="match status" value="2"/>
</dbReference>
<reference evidence="10 11" key="1">
    <citation type="submission" date="2019-04" db="EMBL/GenBank/DDBJ databases">
        <title>Lewinella litorea sp. nov., isolated from a marine sand.</title>
        <authorList>
            <person name="Yoon J.-H."/>
        </authorList>
    </citation>
    <scope>NUCLEOTIDE SEQUENCE [LARGE SCALE GENOMIC DNA]</scope>
    <source>
        <strain evidence="10 11">HSMS-39</strain>
    </source>
</reference>
<evidence type="ECO:0000256" key="9">
    <source>
        <dbReference type="PROSITE-ProRule" id="PRU10125"/>
    </source>
</evidence>
<dbReference type="GO" id="GO:0005829">
    <property type="term" value="C:cytosol"/>
    <property type="evidence" value="ECO:0007669"/>
    <property type="project" value="TreeGrafter"/>
</dbReference>
<comment type="function">
    <text evidence="8">Catalyzes the stereoinversion of LL-2,6-diaminopimelate (L,L-DAP) to meso-diaminopimelate (meso-DAP), a precursor of L-lysine and an essential component of the bacterial peptidoglycan.</text>
</comment>
<feature type="site" description="Could be important to modulate the pK values of the two catalytic cysteine residues" evidence="8">
    <location>
        <position position="190"/>
    </location>
</feature>
<feature type="binding site" evidence="8">
    <location>
        <begin position="201"/>
        <end position="202"/>
    </location>
    <ligand>
        <name>substrate</name>
    </ligand>
</feature>
<comment type="caution">
    <text evidence="8">Lacks conserved residue(s) required for the propagation of feature annotation.</text>
</comment>
<name>A0A4S4NMU7_9BACT</name>
<dbReference type="EC" id="5.1.1.7" evidence="3 8"/>
<dbReference type="GO" id="GO:0009089">
    <property type="term" value="P:lysine biosynthetic process via diaminopimelate"/>
    <property type="evidence" value="ECO:0007669"/>
    <property type="project" value="UniProtKB-UniRule"/>
</dbReference>
<dbReference type="PANTHER" id="PTHR31689">
    <property type="entry name" value="DIAMINOPIMELATE EPIMERASE, CHLOROPLASTIC"/>
    <property type="match status" value="1"/>
</dbReference>
<evidence type="ECO:0000256" key="6">
    <source>
        <dbReference type="ARBA" id="ARBA00023235"/>
    </source>
</evidence>
<evidence type="ECO:0000256" key="1">
    <source>
        <dbReference type="ARBA" id="ARBA00005196"/>
    </source>
</evidence>
<dbReference type="InterPro" id="IPR018510">
    <property type="entry name" value="DAP_epimerase_AS"/>
</dbReference>
<dbReference type="InterPro" id="IPR001653">
    <property type="entry name" value="DAP_epimerase_DapF"/>
</dbReference>
<keyword evidence="4 8" id="KW-0028">Amino-acid biosynthesis</keyword>
<comment type="subunit">
    <text evidence="8">Homodimer.</text>
</comment>
<comment type="similarity">
    <text evidence="2 8">Belongs to the diaminopimelate epimerase family.</text>
</comment>
<feature type="site" description="Could be important to modulate the pK values of the two catalytic cysteine residues" evidence="8">
    <location>
        <position position="141"/>
    </location>
</feature>
<feature type="binding site" evidence="8">
    <location>
        <position position="173"/>
    </location>
    <ligand>
        <name>substrate</name>
    </ligand>
</feature>
<dbReference type="GO" id="GO:0008837">
    <property type="term" value="F:diaminopimelate epimerase activity"/>
    <property type="evidence" value="ECO:0007669"/>
    <property type="project" value="UniProtKB-UniRule"/>
</dbReference>
<dbReference type="AlphaFoldDB" id="A0A4S4NMU7"/>
<evidence type="ECO:0000256" key="3">
    <source>
        <dbReference type="ARBA" id="ARBA00013080"/>
    </source>
</evidence>
<comment type="catalytic activity">
    <reaction evidence="7 8">
        <text>(2S,6S)-2,6-diaminopimelate = meso-2,6-diaminopimelate</text>
        <dbReference type="Rhea" id="RHEA:15393"/>
        <dbReference type="ChEBI" id="CHEBI:57609"/>
        <dbReference type="ChEBI" id="CHEBI:57791"/>
        <dbReference type="EC" id="5.1.1.7"/>
    </reaction>
</comment>
<keyword evidence="11" id="KW-1185">Reference proteome</keyword>
<dbReference type="RefSeq" id="WP_136456090.1">
    <property type="nucleotide sequence ID" value="NZ_SRSF01000001.1"/>
</dbReference>
<dbReference type="Pfam" id="PF01678">
    <property type="entry name" value="DAP_epimerase"/>
    <property type="match status" value="2"/>
</dbReference>
<dbReference type="EMBL" id="SRSF01000001">
    <property type="protein sequence ID" value="THH41264.1"/>
    <property type="molecule type" value="Genomic_DNA"/>
</dbReference>
<feature type="active site" evidence="9">
    <location>
        <position position="76"/>
    </location>
</feature>
<dbReference type="SUPFAM" id="SSF54506">
    <property type="entry name" value="Diaminopimelate epimerase-like"/>
    <property type="match status" value="2"/>
</dbReference>
<comment type="subcellular location">
    <subcellularLocation>
        <location evidence="8">Cytoplasm</location>
    </subcellularLocation>
</comment>
<feature type="active site" description="Proton donor" evidence="8">
    <location>
        <position position="76"/>
    </location>
</feature>
<feature type="binding site" evidence="8">
    <location>
        <position position="13"/>
    </location>
    <ligand>
        <name>substrate</name>
    </ligand>
</feature>
<evidence type="ECO:0000313" key="10">
    <source>
        <dbReference type="EMBL" id="THH41264.1"/>
    </source>
</evidence>
<comment type="caution">
    <text evidence="10">The sequence shown here is derived from an EMBL/GenBank/DDBJ whole genome shotgun (WGS) entry which is preliminary data.</text>
</comment>
<gene>
    <name evidence="8 10" type="primary">dapF</name>
    <name evidence="10" type="ORF">E4021_01305</name>
</gene>
<feature type="binding site" evidence="8">
    <location>
        <position position="67"/>
    </location>
    <ligand>
        <name>substrate</name>
    </ligand>
</feature>
<organism evidence="10 11">
    <name type="scientific">Neolewinella litorea</name>
    <dbReference type="NCBI Taxonomy" id="2562452"/>
    <lineage>
        <taxon>Bacteria</taxon>
        <taxon>Pseudomonadati</taxon>
        <taxon>Bacteroidota</taxon>
        <taxon>Saprospiria</taxon>
        <taxon>Saprospirales</taxon>
        <taxon>Lewinellaceae</taxon>
        <taxon>Neolewinella</taxon>
    </lineage>
</organism>